<sequence>MASSSSYGTFSGVHRRRDSDAGLGQHILQMEDMRAHDLQPSTSQPEFEPDDSEVSPRRGLRLDAWCLPRIPVINEAAVRFAESASNLGRQIAKVVEETVAPLPPSPSFSNASYDRLNNDHERMLQDFIESPNVAVTTPRVSEDEIAESSSLLSNLGVEQAQTFFAATSKTMMAVGQQILSGPPAAWHGLVTRVQTTLKGSADDIGWLEKIPGSLPVEDDTAGFLEALERISHGVHILPNTVTYLLIPGLFSNHGPLYFVDTKKYFSKLGLDCHIAKIHSEAAVEKNATEIKDHIEELYWGAKKKIVILGHSKGGVDAAAACSMFWDDLKDKVVGLALIQSPYAGSPVAADILREGQIADFETRRIMEMLISKVIKGDIQALEDLTYEKRRQFLAKYTYPIDLPTICFHTEASRSPGWVATMSHIAQVDSVASVKLPVAVPLAAAMAICALHLEIRYGEKSDGLVTRKDAEVPGSIVVRPEKKLDHGWMVYSPARKDPLEPDAAQMCEALITVLLNHDKWKRPQTLVTPQAEAAVSDAQENAGTVLSS</sequence>
<dbReference type="EnsemblPlants" id="Pp3c5_12440V3.3">
    <property type="protein sequence ID" value="Pp3c5_12440V3.3"/>
    <property type="gene ID" value="Pp3c5_12440"/>
</dbReference>
<proteinExistence type="predicted"/>
<dbReference type="EnsemblPlants" id="Pp3c5_12440V3.6">
    <property type="protein sequence ID" value="Pp3c5_12440V3.6"/>
    <property type="gene ID" value="Pp3c5_12440"/>
</dbReference>
<evidence type="ECO:0000313" key="3">
    <source>
        <dbReference type="EnsemblPlants" id="Pp3c5_12440V3.1"/>
    </source>
</evidence>
<dbReference type="Gramene" id="Pp3c5_12440V3.6">
    <property type="protein sequence ID" value="Pp3c5_12440V3.6"/>
    <property type="gene ID" value="Pp3c5_12440"/>
</dbReference>
<keyword evidence="4" id="KW-1185">Reference proteome</keyword>
<dbReference type="PANTHER" id="PTHR31934">
    <property type="entry name" value="ALPHA/BETA-HYDROLASES SUPERFAMILY PROTEIN"/>
    <property type="match status" value="1"/>
</dbReference>
<dbReference type="RefSeq" id="XP_024376816.1">
    <property type="nucleotide sequence ID" value="XM_024521048.2"/>
</dbReference>
<dbReference type="PANTHER" id="PTHR31934:SF5">
    <property type="entry name" value="OS05G0557900 PROTEIN"/>
    <property type="match status" value="1"/>
</dbReference>
<dbReference type="RefSeq" id="XP_073390466.1">
    <property type="nucleotide sequence ID" value="XM_073534365.1"/>
</dbReference>
<evidence type="ECO:0000313" key="2">
    <source>
        <dbReference type="EMBL" id="PNR53907.1"/>
    </source>
</evidence>
<dbReference type="EnsemblPlants" id="Pp3c5_12440V3.2">
    <property type="protein sequence ID" value="Pp3c5_12440V3.2"/>
    <property type="gene ID" value="Pp3c5_12440"/>
</dbReference>
<dbReference type="FunCoup" id="A0A2K1KJF3">
    <property type="interactions" value="1786"/>
</dbReference>
<dbReference type="RefSeq" id="XP_024376817.1">
    <property type="nucleotide sequence ID" value="XM_024521049.2"/>
</dbReference>
<dbReference type="OrthoDB" id="2016516at2759"/>
<dbReference type="Gramene" id="Pp3c5_12440V3.3">
    <property type="protein sequence ID" value="Pp3c5_12440V3.3"/>
    <property type="gene ID" value="Pp3c5_12440"/>
</dbReference>
<dbReference type="EnsemblPlants" id="Pp3c5_12440V3.7">
    <property type="protein sequence ID" value="Pp3c5_12440V3.7"/>
    <property type="gene ID" value="Pp3c5_12440"/>
</dbReference>
<reference evidence="3" key="3">
    <citation type="submission" date="2020-12" db="UniProtKB">
        <authorList>
            <consortium name="EnsemblPlants"/>
        </authorList>
    </citation>
    <scope>IDENTIFICATION</scope>
</reference>
<dbReference type="GeneID" id="112282904"/>
<reference evidence="2 4" key="1">
    <citation type="journal article" date="2008" name="Science">
        <title>The Physcomitrella genome reveals evolutionary insights into the conquest of land by plants.</title>
        <authorList>
            <person name="Rensing S."/>
            <person name="Lang D."/>
            <person name="Zimmer A."/>
            <person name="Terry A."/>
            <person name="Salamov A."/>
            <person name="Shapiro H."/>
            <person name="Nishiyama T."/>
            <person name="Perroud P.-F."/>
            <person name="Lindquist E."/>
            <person name="Kamisugi Y."/>
            <person name="Tanahashi T."/>
            <person name="Sakakibara K."/>
            <person name="Fujita T."/>
            <person name="Oishi K."/>
            <person name="Shin-I T."/>
            <person name="Kuroki Y."/>
            <person name="Toyoda A."/>
            <person name="Suzuki Y."/>
            <person name="Hashimoto A."/>
            <person name="Yamaguchi K."/>
            <person name="Sugano A."/>
            <person name="Kohara Y."/>
            <person name="Fujiyama A."/>
            <person name="Anterola A."/>
            <person name="Aoki S."/>
            <person name="Ashton N."/>
            <person name="Barbazuk W.B."/>
            <person name="Barker E."/>
            <person name="Bennetzen J."/>
            <person name="Bezanilla M."/>
            <person name="Blankenship R."/>
            <person name="Cho S.H."/>
            <person name="Dutcher S."/>
            <person name="Estelle M."/>
            <person name="Fawcett J.A."/>
            <person name="Gundlach H."/>
            <person name="Hanada K."/>
            <person name="Heyl A."/>
            <person name="Hicks K.A."/>
            <person name="Hugh J."/>
            <person name="Lohr M."/>
            <person name="Mayer K."/>
            <person name="Melkozernov A."/>
            <person name="Murata T."/>
            <person name="Nelson D."/>
            <person name="Pils B."/>
            <person name="Prigge M."/>
            <person name="Reiss B."/>
            <person name="Renner T."/>
            <person name="Rombauts S."/>
            <person name="Rushton P."/>
            <person name="Sanderfoot A."/>
            <person name="Schween G."/>
            <person name="Shiu S.-H."/>
            <person name="Stueber K."/>
            <person name="Theodoulou F.L."/>
            <person name="Tu H."/>
            <person name="Van de Peer Y."/>
            <person name="Verrier P.J."/>
            <person name="Waters E."/>
            <person name="Wood A."/>
            <person name="Yang L."/>
            <person name="Cove D."/>
            <person name="Cuming A."/>
            <person name="Hasebe M."/>
            <person name="Lucas S."/>
            <person name="Mishler D.B."/>
            <person name="Reski R."/>
            <person name="Grigoriev I."/>
            <person name="Quatrano R.S."/>
            <person name="Boore J.L."/>
        </authorList>
    </citation>
    <scope>NUCLEOTIDE SEQUENCE [LARGE SCALE GENOMIC DNA]</scope>
    <source>
        <strain evidence="3 4">cv. Gransden 2004</strain>
    </source>
</reference>
<dbReference type="Gramene" id="Pp3c5_12440V3.2">
    <property type="protein sequence ID" value="Pp3c5_12440V3.2"/>
    <property type="gene ID" value="Pp3c5_12440"/>
</dbReference>
<dbReference type="PaxDb" id="3218-PP1S236_54V6.1"/>
<evidence type="ECO:0008006" key="5">
    <source>
        <dbReference type="Google" id="ProtNLM"/>
    </source>
</evidence>
<dbReference type="KEGG" id="ppp:112282904"/>
<name>A0A2K1KJF3_PHYPA</name>
<evidence type="ECO:0000256" key="1">
    <source>
        <dbReference type="SAM" id="MobiDB-lite"/>
    </source>
</evidence>
<dbReference type="EnsemblPlants" id="Pp3c5_12440V3.5">
    <property type="protein sequence ID" value="Pp3c5_12440V3.5"/>
    <property type="gene ID" value="Pp3c5_12440"/>
</dbReference>
<dbReference type="SUPFAM" id="SSF53474">
    <property type="entry name" value="alpha/beta-Hydrolases"/>
    <property type="match status" value="1"/>
</dbReference>
<dbReference type="Gramene" id="Pp3c5_12440V3.1">
    <property type="protein sequence ID" value="Pp3c5_12440V3.1"/>
    <property type="gene ID" value="Pp3c5_12440"/>
</dbReference>
<feature type="region of interest" description="Disordered" evidence="1">
    <location>
        <begin position="1"/>
        <end position="56"/>
    </location>
</feature>
<dbReference type="RefSeq" id="XP_024376819.1">
    <property type="nucleotide sequence ID" value="XM_024521051.2"/>
</dbReference>
<organism evidence="2">
    <name type="scientific">Physcomitrium patens</name>
    <name type="common">Spreading-leaved earth moss</name>
    <name type="synonym">Physcomitrella patens</name>
    <dbReference type="NCBI Taxonomy" id="3218"/>
    <lineage>
        <taxon>Eukaryota</taxon>
        <taxon>Viridiplantae</taxon>
        <taxon>Streptophyta</taxon>
        <taxon>Embryophyta</taxon>
        <taxon>Bryophyta</taxon>
        <taxon>Bryophytina</taxon>
        <taxon>Bryopsida</taxon>
        <taxon>Funariidae</taxon>
        <taxon>Funariales</taxon>
        <taxon>Funariaceae</taxon>
        <taxon>Physcomitrium</taxon>
    </lineage>
</organism>
<accession>A0A2K1KJF3</accession>
<reference evidence="2 4" key="2">
    <citation type="journal article" date="2018" name="Plant J.">
        <title>The Physcomitrella patens chromosome-scale assembly reveals moss genome structure and evolution.</title>
        <authorList>
            <person name="Lang D."/>
            <person name="Ullrich K.K."/>
            <person name="Murat F."/>
            <person name="Fuchs J."/>
            <person name="Jenkins J."/>
            <person name="Haas F.B."/>
            <person name="Piednoel M."/>
            <person name="Gundlach H."/>
            <person name="Van Bel M."/>
            <person name="Meyberg R."/>
            <person name="Vives C."/>
            <person name="Morata J."/>
            <person name="Symeonidi A."/>
            <person name="Hiss M."/>
            <person name="Muchero W."/>
            <person name="Kamisugi Y."/>
            <person name="Saleh O."/>
            <person name="Blanc G."/>
            <person name="Decker E.L."/>
            <person name="van Gessel N."/>
            <person name="Grimwood J."/>
            <person name="Hayes R.D."/>
            <person name="Graham S.W."/>
            <person name="Gunter L.E."/>
            <person name="McDaniel S.F."/>
            <person name="Hoernstein S.N.W."/>
            <person name="Larsson A."/>
            <person name="Li F.W."/>
            <person name="Perroud P.F."/>
            <person name="Phillips J."/>
            <person name="Ranjan P."/>
            <person name="Rokshar D.S."/>
            <person name="Rothfels C.J."/>
            <person name="Schneider L."/>
            <person name="Shu S."/>
            <person name="Stevenson D.W."/>
            <person name="Thummler F."/>
            <person name="Tillich M."/>
            <person name="Villarreal Aguilar J.C."/>
            <person name="Widiez T."/>
            <person name="Wong G.K."/>
            <person name="Wymore A."/>
            <person name="Zhang Y."/>
            <person name="Zimmer A.D."/>
            <person name="Quatrano R.S."/>
            <person name="Mayer K.F.X."/>
            <person name="Goodstein D."/>
            <person name="Casacuberta J.M."/>
            <person name="Vandepoele K."/>
            <person name="Reski R."/>
            <person name="Cuming A.C."/>
            <person name="Tuskan G.A."/>
            <person name="Maumus F."/>
            <person name="Salse J."/>
            <person name="Schmutz J."/>
            <person name="Rensing S.A."/>
        </authorList>
    </citation>
    <scope>NUCLEOTIDE SEQUENCE [LARGE SCALE GENOMIC DNA]</scope>
    <source>
        <strain evidence="3 4">cv. Gransden 2004</strain>
    </source>
</reference>
<gene>
    <name evidence="3" type="primary">LOC112282904</name>
    <name evidence="2" type="ORF">PHYPA_007582</name>
</gene>
<dbReference type="Gene3D" id="3.40.50.1820">
    <property type="entry name" value="alpha/beta hydrolase"/>
    <property type="match status" value="1"/>
</dbReference>
<dbReference type="RefSeq" id="XP_073390467.1">
    <property type="nucleotide sequence ID" value="XM_073534366.1"/>
</dbReference>
<dbReference type="AlphaFoldDB" id="A0A2K1KJF3"/>
<dbReference type="Proteomes" id="UP000006727">
    <property type="component" value="Chromosome 5"/>
</dbReference>
<dbReference type="EnsemblPlants" id="Pp3c5_12440V3.4">
    <property type="protein sequence ID" value="Pp3c5_12440V3.4"/>
    <property type="gene ID" value="Pp3c5_12440"/>
</dbReference>
<dbReference type="InterPro" id="IPR029058">
    <property type="entry name" value="AB_hydrolase_fold"/>
</dbReference>
<dbReference type="Gramene" id="Pp3c5_12440V3.5">
    <property type="protein sequence ID" value="Pp3c5_12440V3.5"/>
    <property type="gene ID" value="Pp3c5_12440"/>
</dbReference>
<dbReference type="Gramene" id="Pp3c5_12440V3.4">
    <property type="protein sequence ID" value="Pp3c5_12440V3.4"/>
    <property type="gene ID" value="Pp3c5_12440"/>
</dbReference>
<dbReference type="EnsemblPlants" id="Pp3c5_12440V3.1">
    <property type="protein sequence ID" value="Pp3c5_12440V3.1"/>
    <property type="gene ID" value="Pp3c5_12440"/>
</dbReference>
<dbReference type="Gramene" id="Pp3c5_12440V3.7">
    <property type="protein sequence ID" value="Pp3c5_12440V3.7"/>
    <property type="gene ID" value="Pp3c5_12440"/>
</dbReference>
<protein>
    <recommendedName>
        <fullName evidence="5">GPI inositol-deacylase</fullName>
    </recommendedName>
</protein>
<evidence type="ECO:0000313" key="4">
    <source>
        <dbReference type="Proteomes" id="UP000006727"/>
    </source>
</evidence>
<dbReference type="OMA" id="MSHIAQV"/>
<dbReference type="EMBL" id="ABEU02000005">
    <property type="protein sequence ID" value="PNR53907.1"/>
    <property type="molecule type" value="Genomic_DNA"/>
</dbReference>